<gene>
    <name evidence="1" type="ORF">UFOVP458_19</name>
</gene>
<name>A0A6J5MG20_9CAUD</name>
<reference evidence="1" key="1">
    <citation type="submission" date="2020-04" db="EMBL/GenBank/DDBJ databases">
        <authorList>
            <person name="Chiriac C."/>
            <person name="Salcher M."/>
            <person name="Ghai R."/>
            <person name="Kavagutti S V."/>
        </authorList>
    </citation>
    <scope>NUCLEOTIDE SEQUENCE</scope>
</reference>
<organism evidence="1">
    <name type="scientific">uncultured Caudovirales phage</name>
    <dbReference type="NCBI Taxonomy" id="2100421"/>
    <lineage>
        <taxon>Viruses</taxon>
        <taxon>Duplodnaviria</taxon>
        <taxon>Heunggongvirae</taxon>
        <taxon>Uroviricota</taxon>
        <taxon>Caudoviricetes</taxon>
        <taxon>Peduoviridae</taxon>
        <taxon>Maltschvirus</taxon>
        <taxon>Maltschvirus maltsch</taxon>
    </lineage>
</organism>
<proteinExistence type="predicted"/>
<sequence length="54" mass="6142">MSQRTSLAEIVFWLMFLADATNITDIHFSYFILPGVISAIESLLSNYSNNKEND</sequence>
<protein>
    <submittedName>
        <fullName evidence="1">Uncharacterized protein</fullName>
    </submittedName>
</protein>
<dbReference type="EMBL" id="LR796437">
    <property type="protein sequence ID" value="CAB4144110.1"/>
    <property type="molecule type" value="Genomic_DNA"/>
</dbReference>
<accession>A0A6J5MG20</accession>
<evidence type="ECO:0000313" key="1">
    <source>
        <dbReference type="EMBL" id="CAB4144110.1"/>
    </source>
</evidence>